<evidence type="ECO:0000256" key="2">
    <source>
        <dbReference type="ARBA" id="ARBA00022473"/>
    </source>
</evidence>
<evidence type="ECO:0000313" key="8">
    <source>
        <dbReference type="Proteomes" id="UP001443914"/>
    </source>
</evidence>
<dbReference type="InterPro" id="IPR012474">
    <property type="entry name" value="Frigida"/>
</dbReference>
<evidence type="ECO:0000256" key="6">
    <source>
        <dbReference type="SAM" id="MobiDB-lite"/>
    </source>
</evidence>
<dbReference type="PANTHER" id="PTHR31791">
    <property type="entry name" value="FRIGIDA-LIKE PROTEIN 3-RELATED"/>
    <property type="match status" value="1"/>
</dbReference>
<feature type="region of interest" description="Disordered" evidence="6">
    <location>
        <begin position="274"/>
        <end position="322"/>
    </location>
</feature>
<dbReference type="EMBL" id="JBDFQZ010000006">
    <property type="protein sequence ID" value="KAK9715315.1"/>
    <property type="molecule type" value="Genomic_DNA"/>
</dbReference>
<dbReference type="GO" id="GO:0030154">
    <property type="term" value="P:cell differentiation"/>
    <property type="evidence" value="ECO:0007669"/>
    <property type="project" value="UniProtKB-KW"/>
</dbReference>
<name>A0AAW1KAX7_SAPOF</name>
<evidence type="ECO:0000256" key="5">
    <source>
        <dbReference type="RuleBase" id="RU364012"/>
    </source>
</evidence>
<evidence type="ECO:0000256" key="4">
    <source>
        <dbReference type="ARBA" id="ARBA00023089"/>
    </source>
</evidence>
<comment type="similarity">
    <text evidence="1 5">Belongs to the Frigida family.</text>
</comment>
<evidence type="ECO:0000256" key="1">
    <source>
        <dbReference type="ARBA" id="ARBA00008956"/>
    </source>
</evidence>
<dbReference type="Pfam" id="PF07899">
    <property type="entry name" value="Frigida"/>
    <property type="match status" value="1"/>
</dbReference>
<dbReference type="PANTHER" id="PTHR31791:SF10">
    <property type="entry name" value="FRIGIDA-LIKE PROTEIN"/>
    <property type="match status" value="1"/>
</dbReference>
<keyword evidence="2 5" id="KW-0217">Developmental protein</keyword>
<dbReference type="GO" id="GO:0009908">
    <property type="term" value="P:flower development"/>
    <property type="evidence" value="ECO:0007669"/>
    <property type="project" value="UniProtKB-KW"/>
</dbReference>
<organism evidence="7 8">
    <name type="scientific">Saponaria officinalis</name>
    <name type="common">Common soapwort</name>
    <name type="synonym">Lychnis saponaria</name>
    <dbReference type="NCBI Taxonomy" id="3572"/>
    <lineage>
        <taxon>Eukaryota</taxon>
        <taxon>Viridiplantae</taxon>
        <taxon>Streptophyta</taxon>
        <taxon>Embryophyta</taxon>
        <taxon>Tracheophyta</taxon>
        <taxon>Spermatophyta</taxon>
        <taxon>Magnoliopsida</taxon>
        <taxon>eudicotyledons</taxon>
        <taxon>Gunneridae</taxon>
        <taxon>Pentapetalae</taxon>
        <taxon>Caryophyllales</taxon>
        <taxon>Caryophyllaceae</taxon>
        <taxon>Caryophylleae</taxon>
        <taxon>Saponaria</taxon>
    </lineage>
</organism>
<keyword evidence="8" id="KW-1185">Reference proteome</keyword>
<dbReference type="Proteomes" id="UP001443914">
    <property type="component" value="Unassembled WGS sequence"/>
</dbReference>
<feature type="compositionally biased region" description="Basic and acidic residues" evidence="6">
    <location>
        <begin position="292"/>
        <end position="306"/>
    </location>
</feature>
<accession>A0AAW1KAX7</accession>
<evidence type="ECO:0000256" key="3">
    <source>
        <dbReference type="ARBA" id="ARBA00022782"/>
    </source>
</evidence>
<evidence type="ECO:0000313" key="7">
    <source>
        <dbReference type="EMBL" id="KAK9715315.1"/>
    </source>
</evidence>
<gene>
    <name evidence="7" type="ORF">RND81_06G156500</name>
</gene>
<comment type="caution">
    <text evidence="7">The sequence shown here is derived from an EMBL/GenBank/DDBJ whole genome shotgun (WGS) entry which is preliminary data.</text>
</comment>
<reference evidence="7" key="1">
    <citation type="submission" date="2024-03" db="EMBL/GenBank/DDBJ databases">
        <title>WGS assembly of Saponaria officinalis var. Norfolk2.</title>
        <authorList>
            <person name="Jenkins J."/>
            <person name="Shu S."/>
            <person name="Grimwood J."/>
            <person name="Barry K."/>
            <person name="Goodstein D."/>
            <person name="Schmutz J."/>
            <person name="Leebens-Mack J."/>
            <person name="Osbourn A."/>
        </authorList>
    </citation>
    <scope>NUCLEOTIDE SEQUENCE [LARGE SCALE GENOMIC DNA]</scope>
    <source>
        <strain evidence="7">JIC</strain>
    </source>
</reference>
<dbReference type="AlphaFoldDB" id="A0AAW1KAX7"/>
<keyword evidence="4 5" id="KW-0287">Flowering</keyword>
<proteinExistence type="inferred from homology"/>
<sequence length="449" mass="50064">MDPGLLMRLLVEKRRETSSLREKMSEAFSECVDAERFVVDAVKVFVEMKREKRVGLIDTRWACSMIVRSMFPPEDLKVGRLRNSCFGRVFARKAVERAEEILREWREVADNEGGEGGGDGSGMGPAEAAMFIEVLLGFGLKEKFEDEFYNKLMLEFCGRRDMAKLAIPIFRDNIADLIEELVKNGKEVEAVYFASESGLIERFQPVSLLKTSLQKLKKEMTDILKDGNNSSLATDKANSLESISIRSIIKCVEEHKLEEQFPVESLRKRLAELEKTKNDRKKGPTTNHSKGSHPDRTRSRDRDRARIRQASGPSPPRPAKMPKLSIPYTTFAERDQVSPSQLSLVSRYLGPVTYPSQTAYPSQTVYSSQTTYDTGIAASAYEPSYGGSQIPASAIPAATDQMSQHYGVPGDGVTTSSTEARLGGSYGLQVGYESYDYGAVAYHPPSYPQ</sequence>
<protein>
    <recommendedName>
        <fullName evidence="5">FRIGIDA-like protein</fullName>
    </recommendedName>
</protein>
<keyword evidence="3 5" id="KW-0221">Differentiation</keyword>